<reference evidence="2 3" key="1">
    <citation type="submission" date="2020-12" db="EMBL/GenBank/DDBJ databases">
        <title>WGS of Thermoactinomyces spp.</title>
        <authorList>
            <person name="Cheng K."/>
        </authorList>
    </citation>
    <scope>NUCLEOTIDE SEQUENCE [LARGE SCALE GENOMIC DNA]</scope>
    <source>
        <strain evidence="3">CICC 10671\DSM 43846</strain>
    </source>
</reference>
<sequence>MNRMVLWMRGLLSLCLVFVLSACATSQEQGVDRDTLRDDVTRIANRNNMNERAQNFTRTNDTDDNNLTRGVRVSDEVAGEVAGLPEVNSAAAIVMGNTAYVAVVLEEKRGDGKVTDRLKEKITKHARAVDPTLRDVYVSANPDFVKQMNNYANDLRNGRPVSGFIKNLNDIIQRTFPEAK</sequence>
<feature type="chain" id="PRO_5034553717" evidence="1">
    <location>
        <begin position="25"/>
        <end position="180"/>
    </location>
</feature>
<protein>
    <submittedName>
        <fullName evidence="2">YhcN/YlaJ family sporulation lipoprotein</fullName>
    </submittedName>
</protein>
<dbReference type="NCBIfam" id="TIGR02898">
    <property type="entry name" value="spore_YhcN_YlaJ"/>
    <property type="match status" value="1"/>
</dbReference>
<dbReference type="RefSeq" id="WP_181730905.1">
    <property type="nucleotide sequence ID" value="NZ_JACEIR010000001.1"/>
</dbReference>
<dbReference type="Pfam" id="PF09580">
    <property type="entry name" value="Spore_YhcN_YlaJ"/>
    <property type="match status" value="1"/>
</dbReference>
<dbReference type="Proteomes" id="UP000633619">
    <property type="component" value="Unassembled WGS sequence"/>
</dbReference>
<keyword evidence="1" id="KW-0732">Signal</keyword>
<proteinExistence type="predicted"/>
<dbReference type="AlphaFoldDB" id="A0A8I1A251"/>
<accession>A0A8I1A251</accession>
<gene>
    <name evidence="2" type="ORF">I8U20_02115</name>
</gene>
<comment type="caution">
    <text evidence="2">The sequence shown here is derived from an EMBL/GenBank/DDBJ whole genome shotgun (WGS) entry which is preliminary data.</text>
</comment>
<evidence type="ECO:0000313" key="2">
    <source>
        <dbReference type="EMBL" id="MBH8594122.1"/>
    </source>
</evidence>
<dbReference type="InterPro" id="IPR019076">
    <property type="entry name" value="Spore_lipoprot_YhcN/YlaJ-like"/>
</dbReference>
<evidence type="ECO:0000313" key="3">
    <source>
        <dbReference type="Proteomes" id="UP000633619"/>
    </source>
</evidence>
<dbReference type="InterPro" id="IPR014247">
    <property type="entry name" value="Spore_lipoprot_YhcN/YlaJ"/>
</dbReference>
<organism evidence="2 3">
    <name type="scientific">Thermoactinomyces intermedius</name>
    <dbReference type="NCBI Taxonomy" id="2024"/>
    <lineage>
        <taxon>Bacteria</taxon>
        <taxon>Bacillati</taxon>
        <taxon>Bacillota</taxon>
        <taxon>Bacilli</taxon>
        <taxon>Bacillales</taxon>
        <taxon>Thermoactinomycetaceae</taxon>
        <taxon>Thermoactinomyces</taxon>
    </lineage>
</organism>
<keyword evidence="3" id="KW-1185">Reference proteome</keyword>
<dbReference type="GO" id="GO:0030435">
    <property type="term" value="P:sporulation resulting in formation of a cellular spore"/>
    <property type="evidence" value="ECO:0007669"/>
    <property type="project" value="InterPro"/>
</dbReference>
<name>A0A8I1A251_THEIN</name>
<dbReference type="PROSITE" id="PS51257">
    <property type="entry name" value="PROKAR_LIPOPROTEIN"/>
    <property type="match status" value="1"/>
</dbReference>
<evidence type="ECO:0000256" key="1">
    <source>
        <dbReference type="SAM" id="SignalP"/>
    </source>
</evidence>
<keyword evidence="2" id="KW-0449">Lipoprotein</keyword>
<feature type="signal peptide" evidence="1">
    <location>
        <begin position="1"/>
        <end position="24"/>
    </location>
</feature>
<dbReference type="EMBL" id="JAECVW010000001">
    <property type="protein sequence ID" value="MBH8594122.1"/>
    <property type="molecule type" value="Genomic_DNA"/>
</dbReference>